<evidence type="ECO:0000256" key="2">
    <source>
        <dbReference type="ARBA" id="ARBA00006074"/>
    </source>
</evidence>
<keyword evidence="3" id="KW-0805">Transcription regulation</keyword>
<dbReference type="InterPro" id="IPR050762">
    <property type="entry name" value="HD-ZIP_Homeobox_LZ_Class_II"/>
</dbReference>
<dbReference type="InterPro" id="IPR003106">
    <property type="entry name" value="Leu_zip_homeo"/>
</dbReference>
<dbReference type="InterPro" id="IPR001356">
    <property type="entry name" value="HD"/>
</dbReference>
<comment type="subcellular location">
    <subcellularLocation>
        <location evidence="1 8 9">Nucleus</location>
    </subcellularLocation>
</comment>
<dbReference type="PROSITE" id="PS50071">
    <property type="entry name" value="HOMEOBOX_2"/>
    <property type="match status" value="1"/>
</dbReference>
<keyword evidence="7 8" id="KW-0539">Nucleus</keyword>
<protein>
    <recommendedName>
        <fullName evidence="12">Homeobox domain-containing protein</fullName>
    </recommendedName>
</protein>
<evidence type="ECO:0000256" key="3">
    <source>
        <dbReference type="ARBA" id="ARBA00023015"/>
    </source>
</evidence>
<evidence type="ECO:0000313" key="13">
    <source>
        <dbReference type="EMBL" id="KAK9004433.1"/>
    </source>
</evidence>
<dbReference type="PROSITE" id="PS00027">
    <property type="entry name" value="HOMEOBOX_1"/>
    <property type="match status" value="1"/>
</dbReference>
<evidence type="ECO:0000256" key="6">
    <source>
        <dbReference type="ARBA" id="ARBA00023163"/>
    </source>
</evidence>
<evidence type="ECO:0000256" key="4">
    <source>
        <dbReference type="ARBA" id="ARBA00023125"/>
    </source>
</evidence>
<keyword evidence="4 8" id="KW-0238">DNA-binding</keyword>
<comment type="caution">
    <text evidence="13">The sequence shown here is derived from an EMBL/GenBank/DDBJ whole genome shotgun (WGS) entry which is preliminary data.</text>
</comment>
<dbReference type="Proteomes" id="UP001396334">
    <property type="component" value="Unassembled WGS sequence"/>
</dbReference>
<feature type="region of interest" description="Disordered" evidence="11">
    <location>
        <begin position="1"/>
        <end position="67"/>
    </location>
</feature>
<dbReference type="Pfam" id="PF00046">
    <property type="entry name" value="Homeodomain"/>
    <property type="match status" value="1"/>
</dbReference>
<evidence type="ECO:0000256" key="10">
    <source>
        <dbReference type="SAM" id="Coils"/>
    </source>
</evidence>
<keyword evidence="14" id="KW-1185">Reference proteome</keyword>
<keyword evidence="6" id="KW-0804">Transcription</keyword>
<dbReference type="Pfam" id="PF02183">
    <property type="entry name" value="HALZ"/>
    <property type="match status" value="1"/>
</dbReference>
<evidence type="ECO:0000259" key="12">
    <source>
        <dbReference type="PROSITE" id="PS50071"/>
    </source>
</evidence>
<keyword evidence="10" id="KW-0175">Coiled coil</keyword>
<evidence type="ECO:0000256" key="5">
    <source>
        <dbReference type="ARBA" id="ARBA00023155"/>
    </source>
</evidence>
<evidence type="ECO:0000256" key="8">
    <source>
        <dbReference type="PROSITE-ProRule" id="PRU00108"/>
    </source>
</evidence>
<evidence type="ECO:0000256" key="11">
    <source>
        <dbReference type="SAM" id="MobiDB-lite"/>
    </source>
</evidence>
<gene>
    <name evidence="13" type="ORF">V6N11_002233</name>
</gene>
<dbReference type="PANTHER" id="PTHR45714">
    <property type="entry name" value="HOMEOBOX-LEUCINE ZIPPER PROTEIN HAT14"/>
    <property type="match status" value="1"/>
</dbReference>
<organism evidence="13 14">
    <name type="scientific">Hibiscus sabdariffa</name>
    <name type="common">roselle</name>
    <dbReference type="NCBI Taxonomy" id="183260"/>
    <lineage>
        <taxon>Eukaryota</taxon>
        <taxon>Viridiplantae</taxon>
        <taxon>Streptophyta</taxon>
        <taxon>Embryophyta</taxon>
        <taxon>Tracheophyta</taxon>
        <taxon>Spermatophyta</taxon>
        <taxon>Magnoliopsida</taxon>
        <taxon>eudicotyledons</taxon>
        <taxon>Gunneridae</taxon>
        <taxon>Pentapetalae</taxon>
        <taxon>rosids</taxon>
        <taxon>malvids</taxon>
        <taxon>Malvales</taxon>
        <taxon>Malvaceae</taxon>
        <taxon>Malvoideae</taxon>
        <taxon>Hibiscus</taxon>
    </lineage>
</organism>
<dbReference type="SMART" id="SM00340">
    <property type="entry name" value="HALZ"/>
    <property type="match status" value="1"/>
</dbReference>
<feature type="coiled-coil region" evidence="10">
    <location>
        <begin position="96"/>
        <end position="123"/>
    </location>
</feature>
<reference evidence="13 14" key="1">
    <citation type="journal article" date="2024" name="G3 (Bethesda)">
        <title>Genome assembly of Hibiscus sabdariffa L. provides insights into metabolisms of medicinal natural products.</title>
        <authorList>
            <person name="Kim T."/>
        </authorList>
    </citation>
    <scope>NUCLEOTIDE SEQUENCE [LARGE SCALE GENOMIC DNA]</scope>
    <source>
        <strain evidence="13">TK-2024</strain>
        <tissue evidence="13">Old leaves</tissue>
    </source>
</reference>
<dbReference type="Gene3D" id="1.10.10.60">
    <property type="entry name" value="Homeodomain-like"/>
    <property type="match status" value="1"/>
</dbReference>
<feature type="compositionally biased region" description="Basic and acidic residues" evidence="11">
    <location>
        <begin position="45"/>
        <end position="64"/>
    </location>
</feature>
<dbReference type="PANTHER" id="PTHR45714:SF34">
    <property type="entry name" value="HOMEOBOX-LEUCINE ZIPPER PROTEIN HAT9"/>
    <property type="match status" value="1"/>
</dbReference>
<dbReference type="CDD" id="cd00086">
    <property type="entry name" value="homeodomain"/>
    <property type="match status" value="1"/>
</dbReference>
<keyword evidence="5 8" id="KW-0371">Homeobox</keyword>
<dbReference type="InterPro" id="IPR009057">
    <property type="entry name" value="Homeodomain-like_sf"/>
</dbReference>
<feature type="domain" description="Homeobox" evidence="12">
    <location>
        <begin position="48"/>
        <end position="90"/>
    </location>
</feature>
<evidence type="ECO:0000313" key="14">
    <source>
        <dbReference type="Proteomes" id="UP001396334"/>
    </source>
</evidence>
<dbReference type="InterPro" id="IPR017970">
    <property type="entry name" value="Homeobox_CS"/>
</dbReference>
<sequence length="179" mass="19676">MDGFLRSLDSSNLGHGLAEEPANGGGSYRQASPNSVVSSFSSSGIKRERDLSNKEDEDGKEKQALAKQLNLRPRQVEVWFQNIRAMTKLKQTEVDCELLKKCCETLTGENKRLQKELQELKALNLAQPFYTLVLAAILTMCSSCEIVDGVGGGTSDNPFSVLAPNPHFYTPFTNTSEVC</sequence>
<name>A0ABR2QV07_9ROSI</name>
<feature type="DNA-binding region" description="Homeobox" evidence="8">
    <location>
        <begin position="50"/>
        <end position="91"/>
    </location>
</feature>
<dbReference type="SUPFAM" id="SSF46689">
    <property type="entry name" value="Homeodomain-like"/>
    <property type="match status" value="1"/>
</dbReference>
<evidence type="ECO:0000256" key="9">
    <source>
        <dbReference type="RuleBase" id="RU000682"/>
    </source>
</evidence>
<dbReference type="EMBL" id="JBBPBN010000031">
    <property type="protein sequence ID" value="KAK9004433.1"/>
    <property type="molecule type" value="Genomic_DNA"/>
</dbReference>
<evidence type="ECO:0000256" key="7">
    <source>
        <dbReference type="ARBA" id="ARBA00023242"/>
    </source>
</evidence>
<evidence type="ECO:0000256" key="1">
    <source>
        <dbReference type="ARBA" id="ARBA00004123"/>
    </source>
</evidence>
<accession>A0ABR2QV07</accession>
<proteinExistence type="inferred from homology"/>
<comment type="similarity">
    <text evidence="2">Belongs to the HD-ZIP homeobox family. Class II subfamily.</text>
</comment>